<dbReference type="AlphaFoldDB" id="A0A1H2T152"/>
<dbReference type="STRING" id="1058.SAMN05421783_103243"/>
<keyword evidence="5" id="KW-1185">Reference proteome</keyword>
<dbReference type="SMART" id="SM00228">
    <property type="entry name" value="PDZ"/>
    <property type="match status" value="1"/>
</dbReference>
<dbReference type="EMBL" id="FNNZ01000003">
    <property type="protein sequence ID" value="SDW37572.1"/>
    <property type="molecule type" value="Genomic_DNA"/>
</dbReference>
<feature type="compositionally biased region" description="Low complexity" evidence="1">
    <location>
        <begin position="30"/>
        <end position="47"/>
    </location>
</feature>
<dbReference type="Gene3D" id="3.40.50.11550">
    <property type="match status" value="1"/>
</dbReference>
<dbReference type="Proteomes" id="UP000198816">
    <property type="component" value="Unassembled WGS sequence"/>
</dbReference>
<feature type="chain" id="PRO_5011518767" evidence="2">
    <location>
        <begin position="22"/>
        <end position="399"/>
    </location>
</feature>
<dbReference type="InterPro" id="IPR007314">
    <property type="entry name" value="Cofac_haem-bd_dom"/>
</dbReference>
<dbReference type="PROSITE" id="PS50106">
    <property type="entry name" value="PDZ"/>
    <property type="match status" value="1"/>
</dbReference>
<accession>A0A1H2T152</accession>
<dbReference type="SUPFAM" id="SSF50156">
    <property type="entry name" value="PDZ domain-like"/>
    <property type="match status" value="1"/>
</dbReference>
<dbReference type="Pfam" id="PF00595">
    <property type="entry name" value="PDZ"/>
    <property type="match status" value="1"/>
</dbReference>
<organism evidence="4 5">
    <name type="scientific">Thiocapsa roseopersicina</name>
    <dbReference type="NCBI Taxonomy" id="1058"/>
    <lineage>
        <taxon>Bacteria</taxon>
        <taxon>Pseudomonadati</taxon>
        <taxon>Pseudomonadota</taxon>
        <taxon>Gammaproteobacteria</taxon>
        <taxon>Chromatiales</taxon>
        <taxon>Chromatiaceae</taxon>
        <taxon>Thiocapsa</taxon>
    </lineage>
</organism>
<feature type="domain" description="PDZ" evidence="3">
    <location>
        <begin position="303"/>
        <end position="384"/>
    </location>
</feature>
<evidence type="ECO:0000313" key="5">
    <source>
        <dbReference type="Proteomes" id="UP000198816"/>
    </source>
</evidence>
<gene>
    <name evidence="4" type="ORF">SAMN05421783_103243</name>
</gene>
<dbReference type="InterPro" id="IPR036034">
    <property type="entry name" value="PDZ_sf"/>
</dbReference>
<feature type="region of interest" description="Disordered" evidence="1">
    <location>
        <begin position="25"/>
        <end position="47"/>
    </location>
</feature>
<sequence length="399" mass="43760">MSYFQLSAFVVTAVLVSGACAGPESSPPHASSAQAGAPVGAPVGSAQAPDPGTRVLDLGALSDMSDLLDRIADRRVVFVGESHDRYEDHLNQLAVIEGLHVRGKSLAIGMEFFQQPYQAAIDAYIAGEIDEAEFLRRTEYFDRWRFDYRLYRPILRFAREHGIPVIALNLEAELTRRVGEVGIAGLTETERARIPVEIDRSDPTYRERIEAVFAMHPSERKQDVENFLDVQLLWDEGMAERAADYLKANPERTLVVLAGSGHVEYGQGIPSRLTRRVDVPTVTILNGTQRSMDPAAADFFLYPQEIALPASGLLGVMLESGVDRGGALIQGFAESSGAKDAGIQEGDRIVQIGDQPVSAYADVRIALLDKGPGEKMPVEVLRERKLGADERLSFQVELR</sequence>
<dbReference type="CDD" id="cd14727">
    <property type="entry name" value="ChanN-like"/>
    <property type="match status" value="1"/>
</dbReference>
<evidence type="ECO:0000256" key="2">
    <source>
        <dbReference type="SAM" id="SignalP"/>
    </source>
</evidence>
<dbReference type="Gene3D" id="2.30.42.10">
    <property type="match status" value="1"/>
</dbReference>
<dbReference type="Pfam" id="PF04187">
    <property type="entry name" value="Cofac_haem_bdg"/>
    <property type="match status" value="1"/>
</dbReference>
<proteinExistence type="predicted"/>
<evidence type="ECO:0000256" key="1">
    <source>
        <dbReference type="SAM" id="MobiDB-lite"/>
    </source>
</evidence>
<reference evidence="5" key="1">
    <citation type="submission" date="2016-10" db="EMBL/GenBank/DDBJ databases">
        <authorList>
            <person name="Varghese N."/>
            <person name="Submissions S."/>
        </authorList>
    </citation>
    <scope>NUCLEOTIDE SEQUENCE [LARGE SCALE GENOMIC DNA]</scope>
    <source>
        <strain evidence="5">DSM 217</strain>
    </source>
</reference>
<keyword evidence="2" id="KW-0732">Signal</keyword>
<evidence type="ECO:0000313" key="4">
    <source>
        <dbReference type="EMBL" id="SDW37572.1"/>
    </source>
</evidence>
<dbReference type="SUPFAM" id="SSF159501">
    <property type="entry name" value="EreA/ChaN-like"/>
    <property type="match status" value="1"/>
</dbReference>
<protein>
    <submittedName>
        <fullName evidence="4">Uncharacterized iron-regulated protein</fullName>
    </submittedName>
</protein>
<dbReference type="InterPro" id="IPR001478">
    <property type="entry name" value="PDZ"/>
</dbReference>
<evidence type="ECO:0000259" key="3">
    <source>
        <dbReference type="PROSITE" id="PS50106"/>
    </source>
</evidence>
<feature type="signal peptide" evidence="2">
    <location>
        <begin position="1"/>
        <end position="21"/>
    </location>
</feature>
<name>A0A1H2T152_THIRO</name>